<dbReference type="CDD" id="cd18719">
    <property type="entry name" value="PIN_Zc3h12a-N4BP1-like"/>
    <property type="match status" value="1"/>
</dbReference>
<dbReference type="EMBL" id="AMQM01000103">
    <property type="status" value="NOT_ANNOTATED_CDS"/>
    <property type="molecule type" value="Genomic_DNA"/>
</dbReference>
<feature type="domain" description="RNase NYN" evidence="1">
    <location>
        <begin position="31"/>
        <end position="185"/>
    </location>
</feature>
<dbReference type="InterPro" id="IPR051101">
    <property type="entry name" value="ZC3H12/N4BP1_RNase_Reg"/>
</dbReference>
<sequence length="190" mass="21418">MDCFIDATTNYQIRNCSSAASIKNNLTSAGLRPIVIDGSNVAMHHGLSKVFSCKGIQLVIDYFRGRGHMKIVTFVPQWRRASSASGNTIRDIAILEQLYKEALLVFTPSRRVDKVYISSYDDRFILKYASEEGAVVVSNDHFKDLYCEPVFKETIEKRILPFTFVGDKVMFPDDPLGRSGPTLDDFLTFS</sequence>
<keyword evidence="4" id="KW-1185">Reference proteome</keyword>
<gene>
    <name evidence="3" type="primary">20213557</name>
    <name evidence="2" type="ORF">HELRODRAFT_63824</name>
</gene>
<reference evidence="4" key="1">
    <citation type="submission" date="2012-12" db="EMBL/GenBank/DDBJ databases">
        <authorList>
            <person name="Hellsten U."/>
            <person name="Grimwood J."/>
            <person name="Chapman J.A."/>
            <person name="Shapiro H."/>
            <person name="Aerts A."/>
            <person name="Otillar R.P."/>
            <person name="Terry A.Y."/>
            <person name="Boore J.L."/>
            <person name="Simakov O."/>
            <person name="Marletaz F."/>
            <person name="Cho S.-J."/>
            <person name="Edsinger-Gonzales E."/>
            <person name="Havlak P."/>
            <person name="Kuo D.-H."/>
            <person name="Larsson T."/>
            <person name="Lv J."/>
            <person name="Arendt D."/>
            <person name="Savage R."/>
            <person name="Osoegawa K."/>
            <person name="de Jong P."/>
            <person name="Lindberg D.R."/>
            <person name="Seaver E.C."/>
            <person name="Weisblat D.A."/>
            <person name="Putnam N.H."/>
            <person name="Grigoriev I.V."/>
            <person name="Rokhsar D.S."/>
        </authorList>
    </citation>
    <scope>NUCLEOTIDE SEQUENCE</scope>
</reference>
<dbReference type="AlphaFoldDB" id="T1FXK9"/>
<dbReference type="RefSeq" id="XP_009008941.1">
    <property type="nucleotide sequence ID" value="XM_009010693.1"/>
</dbReference>
<proteinExistence type="predicted"/>
<dbReference type="InterPro" id="IPR021869">
    <property type="entry name" value="RNase_Zc3h12_NYN"/>
</dbReference>
<dbReference type="FunFam" id="3.40.50.11980:FF:000001">
    <property type="entry name" value="ZC3H12A isoform 1"/>
    <property type="match status" value="1"/>
</dbReference>
<dbReference type="Pfam" id="PF11977">
    <property type="entry name" value="RNase_Zc3h12a"/>
    <property type="match status" value="1"/>
</dbReference>
<dbReference type="STRING" id="6412.T1FXK9"/>
<evidence type="ECO:0000313" key="3">
    <source>
        <dbReference type="EnsemblMetazoa" id="HelroP63824"/>
    </source>
</evidence>
<dbReference type="PANTHER" id="PTHR12876:SF35">
    <property type="entry name" value="LD08718P-RELATED"/>
    <property type="match status" value="1"/>
</dbReference>
<accession>T1FXK9</accession>
<dbReference type="PANTHER" id="PTHR12876">
    <property type="entry name" value="N4BP1-RELATED"/>
    <property type="match status" value="1"/>
</dbReference>
<reference evidence="2 4" key="2">
    <citation type="journal article" date="2013" name="Nature">
        <title>Insights into bilaterian evolution from three spiralian genomes.</title>
        <authorList>
            <person name="Simakov O."/>
            <person name="Marletaz F."/>
            <person name="Cho S.J."/>
            <person name="Edsinger-Gonzales E."/>
            <person name="Havlak P."/>
            <person name="Hellsten U."/>
            <person name="Kuo D.H."/>
            <person name="Larsson T."/>
            <person name="Lv J."/>
            <person name="Arendt D."/>
            <person name="Savage R."/>
            <person name="Osoegawa K."/>
            <person name="de Jong P."/>
            <person name="Grimwood J."/>
            <person name="Chapman J.A."/>
            <person name="Shapiro H."/>
            <person name="Aerts A."/>
            <person name="Otillar R.P."/>
            <person name="Terry A.Y."/>
            <person name="Boore J.L."/>
            <person name="Grigoriev I.V."/>
            <person name="Lindberg D.R."/>
            <person name="Seaver E.C."/>
            <person name="Weisblat D.A."/>
            <person name="Putnam N.H."/>
            <person name="Rokhsar D.S."/>
        </authorList>
    </citation>
    <scope>NUCLEOTIDE SEQUENCE</scope>
</reference>
<dbReference type="GeneID" id="20213557"/>
<dbReference type="KEGG" id="hro:HELRODRAFT_63824"/>
<evidence type="ECO:0000313" key="4">
    <source>
        <dbReference type="Proteomes" id="UP000015101"/>
    </source>
</evidence>
<dbReference type="eggNOG" id="KOG3777">
    <property type="taxonomic scope" value="Eukaryota"/>
</dbReference>
<dbReference type="HOGENOM" id="CLU_013020_0_2_1"/>
<dbReference type="Proteomes" id="UP000015101">
    <property type="component" value="Unassembled WGS sequence"/>
</dbReference>
<dbReference type="EnsemblMetazoa" id="HelroT63824">
    <property type="protein sequence ID" value="HelroP63824"/>
    <property type="gene ID" value="HelroG63824"/>
</dbReference>
<dbReference type="OMA" id="DAPICEQ"/>
<organism evidence="3 4">
    <name type="scientific">Helobdella robusta</name>
    <name type="common">Californian leech</name>
    <dbReference type="NCBI Taxonomy" id="6412"/>
    <lineage>
        <taxon>Eukaryota</taxon>
        <taxon>Metazoa</taxon>
        <taxon>Spiralia</taxon>
        <taxon>Lophotrochozoa</taxon>
        <taxon>Annelida</taxon>
        <taxon>Clitellata</taxon>
        <taxon>Hirudinea</taxon>
        <taxon>Rhynchobdellida</taxon>
        <taxon>Glossiphoniidae</taxon>
        <taxon>Helobdella</taxon>
    </lineage>
</organism>
<dbReference type="OrthoDB" id="392925at2759"/>
<evidence type="ECO:0000259" key="1">
    <source>
        <dbReference type="Pfam" id="PF11977"/>
    </source>
</evidence>
<dbReference type="Gene3D" id="3.40.50.11980">
    <property type="match status" value="1"/>
</dbReference>
<dbReference type="CTD" id="20213557"/>
<reference evidence="3" key="3">
    <citation type="submission" date="2015-06" db="UniProtKB">
        <authorList>
            <consortium name="EnsemblMetazoa"/>
        </authorList>
    </citation>
    <scope>IDENTIFICATION</scope>
</reference>
<evidence type="ECO:0000313" key="2">
    <source>
        <dbReference type="EMBL" id="ESO12221.1"/>
    </source>
</evidence>
<name>T1FXK9_HELRO</name>
<dbReference type="EMBL" id="KB095811">
    <property type="protein sequence ID" value="ESO12221.1"/>
    <property type="molecule type" value="Genomic_DNA"/>
</dbReference>
<protein>
    <recommendedName>
        <fullName evidence="1">RNase NYN domain-containing protein</fullName>
    </recommendedName>
</protein>
<dbReference type="InParanoid" id="T1FXK9"/>